<dbReference type="InterPro" id="IPR007267">
    <property type="entry name" value="GtrA_DPMS_TM"/>
</dbReference>
<keyword evidence="5 6" id="KW-0472">Membrane</keyword>
<comment type="similarity">
    <text evidence="2">Belongs to the GtrA family.</text>
</comment>
<feature type="transmembrane region" description="Helical" evidence="6">
    <location>
        <begin position="39"/>
        <end position="60"/>
    </location>
</feature>
<organism evidence="8 9">
    <name type="scientific">Sphingomonas cavernae</name>
    <dbReference type="NCBI Taxonomy" id="2320861"/>
    <lineage>
        <taxon>Bacteria</taxon>
        <taxon>Pseudomonadati</taxon>
        <taxon>Pseudomonadota</taxon>
        <taxon>Alphaproteobacteria</taxon>
        <taxon>Sphingomonadales</taxon>
        <taxon>Sphingomonadaceae</taxon>
        <taxon>Sphingomonas</taxon>
    </lineage>
</organism>
<sequence>MIRVPKTMIGQIAAYAVGGGAMTAFHSVLYWVMAELAAIDPYLANTLSTVVVGATGYALHSRWTFGHTNQSGGGLKVQGRYVIVSLLCFLLNSFWVWLFVGRLDLSVTLSIVPMVLITPWLAFVLNRFWTFAR</sequence>
<evidence type="ECO:0000313" key="8">
    <source>
        <dbReference type="EMBL" id="RJF93693.1"/>
    </source>
</evidence>
<dbReference type="Proteomes" id="UP000286100">
    <property type="component" value="Unassembled WGS sequence"/>
</dbReference>
<evidence type="ECO:0000256" key="6">
    <source>
        <dbReference type="SAM" id="Phobius"/>
    </source>
</evidence>
<feature type="transmembrane region" description="Helical" evidence="6">
    <location>
        <begin position="106"/>
        <end position="125"/>
    </location>
</feature>
<evidence type="ECO:0000256" key="4">
    <source>
        <dbReference type="ARBA" id="ARBA00022989"/>
    </source>
</evidence>
<comment type="caution">
    <text evidence="8">The sequence shown here is derived from an EMBL/GenBank/DDBJ whole genome shotgun (WGS) entry which is preliminary data.</text>
</comment>
<dbReference type="GO" id="GO:0000271">
    <property type="term" value="P:polysaccharide biosynthetic process"/>
    <property type="evidence" value="ECO:0007669"/>
    <property type="project" value="InterPro"/>
</dbReference>
<evidence type="ECO:0000256" key="1">
    <source>
        <dbReference type="ARBA" id="ARBA00004141"/>
    </source>
</evidence>
<protein>
    <submittedName>
        <fullName evidence="8">GtrA family protein</fullName>
    </submittedName>
</protein>
<proteinExistence type="inferred from homology"/>
<reference evidence="8 9" key="1">
    <citation type="submission" date="2018-09" db="EMBL/GenBank/DDBJ databases">
        <authorList>
            <person name="Zhu H."/>
        </authorList>
    </citation>
    <scope>NUCLEOTIDE SEQUENCE [LARGE SCALE GENOMIC DNA]</scope>
    <source>
        <strain evidence="8 9">K2R01-6</strain>
    </source>
</reference>
<keyword evidence="4 6" id="KW-1133">Transmembrane helix</keyword>
<dbReference type="PANTHER" id="PTHR38459:SF1">
    <property type="entry name" value="PROPHAGE BACTOPRENOL-LINKED GLUCOSE TRANSLOCASE HOMOLOG"/>
    <property type="match status" value="1"/>
</dbReference>
<dbReference type="EMBL" id="QYUM01000002">
    <property type="protein sequence ID" value="RJF93693.1"/>
    <property type="molecule type" value="Genomic_DNA"/>
</dbReference>
<evidence type="ECO:0000256" key="5">
    <source>
        <dbReference type="ARBA" id="ARBA00023136"/>
    </source>
</evidence>
<gene>
    <name evidence="8" type="ORF">D3876_05170</name>
</gene>
<dbReference type="RefSeq" id="WP_119760079.1">
    <property type="nucleotide sequence ID" value="NZ_QYUM01000002.1"/>
</dbReference>
<evidence type="ECO:0000256" key="3">
    <source>
        <dbReference type="ARBA" id="ARBA00022692"/>
    </source>
</evidence>
<accession>A0A418WR19</accession>
<dbReference type="OrthoDB" id="8454931at2"/>
<evidence type="ECO:0000313" key="9">
    <source>
        <dbReference type="Proteomes" id="UP000286100"/>
    </source>
</evidence>
<evidence type="ECO:0000259" key="7">
    <source>
        <dbReference type="Pfam" id="PF04138"/>
    </source>
</evidence>
<keyword evidence="9" id="KW-1185">Reference proteome</keyword>
<feature type="transmembrane region" description="Helical" evidence="6">
    <location>
        <begin position="12"/>
        <end position="33"/>
    </location>
</feature>
<dbReference type="GO" id="GO:0005886">
    <property type="term" value="C:plasma membrane"/>
    <property type="evidence" value="ECO:0007669"/>
    <property type="project" value="TreeGrafter"/>
</dbReference>
<dbReference type="Pfam" id="PF04138">
    <property type="entry name" value="GtrA_DPMS_TM"/>
    <property type="match status" value="1"/>
</dbReference>
<dbReference type="AlphaFoldDB" id="A0A418WR19"/>
<evidence type="ECO:0000256" key="2">
    <source>
        <dbReference type="ARBA" id="ARBA00009399"/>
    </source>
</evidence>
<name>A0A418WR19_9SPHN</name>
<feature type="domain" description="GtrA/DPMS transmembrane" evidence="7">
    <location>
        <begin position="15"/>
        <end position="131"/>
    </location>
</feature>
<feature type="transmembrane region" description="Helical" evidence="6">
    <location>
        <begin position="81"/>
        <end position="100"/>
    </location>
</feature>
<keyword evidence="3 6" id="KW-0812">Transmembrane</keyword>
<dbReference type="PANTHER" id="PTHR38459">
    <property type="entry name" value="PROPHAGE BACTOPRENOL-LINKED GLUCOSE TRANSLOCASE HOMOLOG"/>
    <property type="match status" value="1"/>
</dbReference>
<dbReference type="InterPro" id="IPR051401">
    <property type="entry name" value="GtrA_CellWall_Glycosyl"/>
</dbReference>
<comment type="subcellular location">
    <subcellularLocation>
        <location evidence="1">Membrane</location>
        <topology evidence="1">Multi-pass membrane protein</topology>
    </subcellularLocation>
</comment>